<comment type="caution">
    <text evidence="1">The sequence shown here is derived from an EMBL/GenBank/DDBJ whole genome shotgun (WGS) entry which is preliminary data.</text>
</comment>
<sequence>MQRQQEFRFRLRYRPSLPAEALTLRLVGWDGSRWIDLSGKPSISGGATSTCSLIGTIISSITELAIGSTSRSVFANSEEGFLSLTVWPNPTQDRLNVAVPTGQTISKIQVLDLQVAL</sequence>
<name>A0ABT0HR03_9BACT</name>
<reference evidence="1 2" key="1">
    <citation type="submission" date="2022-04" db="EMBL/GenBank/DDBJ databases">
        <title>Spirosoma sp. strain RP8 genome sequencing and assembly.</title>
        <authorList>
            <person name="Jung Y."/>
        </authorList>
    </citation>
    <scope>NUCLEOTIDE SEQUENCE [LARGE SCALE GENOMIC DNA]</scope>
    <source>
        <strain evidence="1 2">RP8</strain>
    </source>
</reference>
<protein>
    <submittedName>
        <fullName evidence="1">Uncharacterized protein</fullName>
    </submittedName>
</protein>
<keyword evidence="2" id="KW-1185">Reference proteome</keyword>
<proteinExistence type="predicted"/>
<dbReference type="Proteomes" id="UP001202180">
    <property type="component" value="Unassembled WGS sequence"/>
</dbReference>
<gene>
    <name evidence="1" type="ORF">M0L20_22235</name>
</gene>
<dbReference type="EMBL" id="JALPRF010000003">
    <property type="protein sequence ID" value="MCK8494604.1"/>
    <property type="molecule type" value="Genomic_DNA"/>
</dbReference>
<organism evidence="1 2">
    <name type="scientific">Spirosoma liriopis</name>
    <dbReference type="NCBI Taxonomy" id="2937440"/>
    <lineage>
        <taxon>Bacteria</taxon>
        <taxon>Pseudomonadati</taxon>
        <taxon>Bacteroidota</taxon>
        <taxon>Cytophagia</taxon>
        <taxon>Cytophagales</taxon>
        <taxon>Cytophagaceae</taxon>
        <taxon>Spirosoma</taxon>
    </lineage>
</organism>
<dbReference type="RefSeq" id="WP_248479112.1">
    <property type="nucleotide sequence ID" value="NZ_JALPRF010000003.1"/>
</dbReference>
<evidence type="ECO:0000313" key="1">
    <source>
        <dbReference type="EMBL" id="MCK8494604.1"/>
    </source>
</evidence>
<accession>A0ABT0HR03</accession>
<evidence type="ECO:0000313" key="2">
    <source>
        <dbReference type="Proteomes" id="UP001202180"/>
    </source>
</evidence>